<evidence type="ECO:0000313" key="6">
    <source>
        <dbReference type="EMBL" id="KAJ5182650.1"/>
    </source>
</evidence>
<comment type="similarity">
    <text evidence="1">Belongs to the glycosyl hydrolase 3 family.</text>
</comment>
<dbReference type="AlphaFoldDB" id="A0A9W9LYU3"/>
<keyword evidence="7" id="KW-1185">Reference proteome</keyword>
<dbReference type="EMBL" id="JAPQKO010000001">
    <property type="protein sequence ID" value="KAJ5182650.1"/>
    <property type="molecule type" value="Genomic_DNA"/>
</dbReference>
<organism evidence="6 7">
    <name type="scientific">Penicillium capsulatum</name>
    <dbReference type="NCBI Taxonomy" id="69766"/>
    <lineage>
        <taxon>Eukaryota</taxon>
        <taxon>Fungi</taxon>
        <taxon>Dikarya</taxon>
        <taxon>Ascomycota</taxon>
        <taxon>Pezizomycotina</taxon>
        <taxon>Eurotiomycetes</taxon>
        <taxon>Eurotiomycetidae</taxon>
        <taxon>Eurotiales</taxon>
        <taxon>Aspergillaceae</taxon>
        <taxon>Penicillium</taxon>
    </lineage>
</organism>
<reference evidence="6" key="1">
    <citation type="submission" date="2022-11" db="EMBL/GenBank/DDBJ databases">
        <authorList>
            <person name="Petersen C."/>
        </authorList>
    </citation>
    <scope>NUCLEOTIDE SEQUENCE</scope>
    <source>
        <strain evidence="6">IBT 21917</strain>
    </source>
</reference>
<evidence type="ECO:0000256" key="4">
    <source>
        <dbReference type="ARBA" id="ARBA00023295"/>
    </source>
</evidence>
<evidence type="ECO:0000256" key="2">
    <source>
        <dbReference type="ARBA" id="ARBA00022801"/>
    </source>
</evidence>
<name>A0A9W9LYU3_9EURO</name>
<dbReference type="SUPFAM" id="SSF52279">
    <property type="entry name" value="Beta-D-glucan exohydrolase, C-terminal domain"/>
    <property type="match status" value="1"/>
</dbReference>
<keyword evidence="3" id="KW-0119">Carbohydrate metabolism</keyword>
<evidence type="ECO:0000313" key="7">
    <source>
        <dbReference type="Proteomes" id="UP001146351"/>
    </source>
</evidence>
<evidence type="ECO:0000256" key="3">
    <source>
        <dbReference type="ARBA" id="ARBA00023277"/>
    </source>
</evidence>
<dbReference type="GO" id="GO:0004553">
    <property type="term" value="F:hydrolase activity, hydrolyzing O-glycosyl compounds"/>
    <property type="evidence" value="ECO:0007669"/>
    <property type="project" value="InterPro"/>
</dbReference>
<dbReference type="GO" id="GO:0005975">
    <property type="term" value="P:carbohydrate metabolic process"/>
    <property type="evidence" value="ECO:0007669"/>
    <property type="project" value="InterPro"/>
</dbReference>
<dbReference type="Gene3D" id="3.40.50.1700">
    <property type="entry name" value="Glycoside hydrolase family 3 C-terminal domain"/>
    <property type="match status" value="1"/>
</dbReference>
<dbReference type="InterPro" id="IPR002772">
    <property type="entry name" value="Glyco_hydro_3_C"/>
</dbReference>
<proteinExistence type="inferred from homology"/>
<reference evidence="6" key="2">
    <citation type="journal article" date="2023" name="IMA Fungus">
        <title>Comparative genomic study of the Penicillium genus elucidates a diverse pangenome and 15 lateral gene transfer events.</title>
        <authorList>
            <person name="Petersen C."/>
            <person name="Sorensen T."/>
            <person name="Nielsen M.R."/>
            <person name="Sondergaard T.E."/>
            <person name="Sorensen J.L."/>
            <person name="Fitzpatrick D.A."/>
            <person name="Frisvad J.C."/>
            <person name="Nielsen K.L."/>
        </authorList>
    </citation>
    <scope>NUCLEOTIDE SEQUENCE</scope>
    <source>
        <strain evidence="6">IBT 21917</strain>
    </source>
</reference>
<dbReference type="Pfam" id="PF01915">
    <property type="entry name" value="Glyco_hydro_3_C"/>
    <property type="match status" value="1"/>
</dbReference>
<protein>
    <recommendedName>
        <fullName evidence="5">Glycoside hydrolase family 3 C-terminal domain-containing protein</fullName>
    </recommendedName>
</protein>
<dbReference type="Proteomes" id="UP001146351">
    <property type="component" value="Unassembled WGS sequence"/>
</dbReference>
<evidence type="ECO:0000259" key="5">
    <source>
        <dbReference type="Pfam" id="PF01915"/>
    </source>
</evidence>
<keyword evidence="2" id="KW-0378">Hydrolase</keyword>
<gene>
    <name evidence="6" type="ORF">N7492_000266</name>
</gene>
<comment type="caution">
    <text evidence="6">The sequence shown here is derived from an EMBL/GenBank/DDBJ whole genome shotgun (WGS) entry which is preliminary data.</text>
</comment>
<sequence>MHETFVVSSISAALGVSASLTTGTANLPTHVDALELDHSFSPTKAAYWNGYPHPRRTSFAVSPDGRSAYVAYLDSSETDVHVKQLDPSAFEATAIPHRPWGHDYFVMTDAGGSDRLLTASIDVEMGAGSFKSQKIPELDLDKESIVLLENHNQTLPLKKSGSIAVIGPMAQGFMNVSKTLKDFLYLIIRQRRQYGDYVVYQNRYRGVTPLDGFKAAVGDEVQINYA</sequence>
<accession>A0A9W9LYU3</accession>
<evidence type="ECO:0000256" key="1">
    <source>
        <dbReference type="ARBA" id="ARBA00005336"/>
    </source>
</evidence>
<dbReference type="OrthoDB" id="2890403at2759"/>
<feature type="domain" description="Glycoside hydrolase family 3 C-terminal" evidence="5">
    <location>
        <begin position="145"/>
        <end position="220"/>
    </location>
</feature>
<dbReference type="InterPro" id="IPR036881">
    <property type="entry name" value="Glyco_hydro_3_C_sf"/>
</dbReference>
<keyword evidence="4" id="KW-0326">Glycosidase</keyword>